<evidence type="ECO:0000313" key="4">
    <source>
        <dbReference type="Proteomes" id="UP000237839"/>
    </source>
</evidence>
<keyword evidence="4" id="KW-1185">Reference proteome</keyword>
<dbReference type="EMBL" id="PUGF01000003">
    <property type="protein sequence ID" value="PRC94304.1"/>
    <property type="molecule type" value="Genomic_DNA"/>
</dbReference>
<feature type="domain" description="DUF4124" evidence="2">
    <location>
        <begin position="12"/>
        <end position="64"/>
    </location>
</feature>
<dbReference type="Proteomes" id="UP000237839">
    <property type="component" value="Unassembled WGS sequence"/>
</dbReference>
<comment type="caution">
    <text evidence="3">The sequence shown here is derived from an EMBL/GenBank/DDBJ whole genome shotgun (WGS) entry which is preliminary data.</text>
</comment>
<dbReference type="InterPro" id="IPR025392">
    <property type="entry name" value="DUF4124"/>
</dbReference>
<dbReference type="AlphaFoldDB" id="A0A2S9H2U8"/>
<dbReference type="Pfam" id="PF13511">
    <property type="entry name" value="DUF4124"/>
    <property type="match status" value="1"/>
</dbReference>
<evidence type="ECO:0000259" key="2">
    <source>
        <dbReference type="Pfam" id="PF13511"/>
    </source>
</evidence>
<keyword evidence="1" id="KW-0732">Signal</keyword>
<feature type="signal peptide" evidence="1">
    <location>
        <begin position="1"/>
        <end position="22"/>
    </location>
</feature>
<evidence type="ECO:0000313" key="3">
    <source>
        <dbReference type="EMBL" id="PRC94304.1"/>
    </source>
</evidence>
<gene>
    <name evidence="3" type="ORF">S2091_0925</name>
</gene>
<evidence type="ECO:0000256" key="1">
    <source>
        <dbReference type="SAM" id="SignalP"/>
    </source>
</evidence>
<sequence>MQLKLSVQFAILFISLPLQVQAGVFKCTLPDGSTSFQDTPCPANAGQSTVTLHSASVDSAATPKNTSLPSKEEKAEVAKLFASCAHAMDHWNAVKAAKATRSGTANSDAELKAAEKRVADECN</sequence>
<organism evidence="3 4">
    <name type="scientific">Solimicrobium silvestre</name>
    <dbReference type="NCBI Taxonomy" id="2099400"/>
    <lineage>
        <taxon>Bacteria</taxon>
        <taxon>Pseudomonadati</taxon>
        <taxon>Pseudomonadota</taxon>
        <taxon>Betaproteobacteria</taxon>
        <taxon>Burkholderiales</taxon>
        <taxon>Oxalobacteraceae</taxon>
        <taxon>Solimicrobium</taxon>
    </lineage>
</organism>
<proteinExistence type="predicted"/>
<accession>A0A2S9H2U8</accession>
<protein>
    <recommendedName>
        <fullName evidence="2">DUF4124 domain-containing protein</fullName>
    </recommendedName>
</protein>
<reference evidence="3 4" key="1">
    <citation type="submission" date="2018-02" db="EMBL/GenBank/DDBJ databases">
        <title>Solimicrobium silvestre gen. nov., sp. nov., isolated from alpine forest soil.</title>
        <authorList>
            <person name="Margesin R."/>
            <person name="Albuquerque L."/>
            <person name="Zhang D.-C."/>
            <person name="Froufe H.J.C."/>
            <person name="Severino R."/>
            <person name="Roxo I."/>
            <person name="Egas C."/>
            <person name="Da Costa M.S."/>
        </authorList>
    </citation>
    <scope>NUCLEOTIDE SEQUENCE [LARGE SCALE GENOMIC DNA]</scope>
    <source>
        <strain evidence="3 4">S20-91</strain>
    </source>
</reference>
<name>A0A2S9H2U8_9BURK</name>
<feature type="chain" id="PRO_5015672955" description="DUF4124 domain-containing protein" evidence="1">
    <location>
        <begin position="23"/>
        <end position="123"/>
    </location>
</feature>